<dbReference type="VEuPathDB" id="FungiDB:YALI1_D31981g"/>
<proteinExistence type="predicted"/>
<organism evidence="1 2">
    <name type="scientific">Yarrowia lipolytica</name>
    <name type="common">Candida lipolytica</name>
    <dbReference type="NCBI Taxonomy" id="4952"/>
    <lineage>
        <taxon>Eukaryota</taxon>
        <taxon>Fungi</taxon>
        <taxon>Dikarya</taxon>
        <taxon>Ascomycota</taxon>
        <taxon>Saccharomycotina</taxon>
        <taxon>Dipodascomycetes</taxon>
        <taxon>Dipodascales</taxon>
        <taxon>Dipodascales incertae sedis</taxon>
        <taxon>Yarrowia</taxon>
    </lineage>
</organism>
<sequence>MSWNKFWSSFFDPKPAFKKTHFSAKNQTFRDQHFDFFSFYPIALACDVKDARDAALSRPSLAIHYYNAARLSIT</sequence>
<dbReference type="AlphaFoldDB" id="A0A1D8NG42"/>
<gene>
    <name evidence="1" type="ORF">YALI1_D31981g</name>
</gene>
<accession>A0A1D8NG42</accession>
<evidence type="ECO:0000313" key="1">
    <source>
        <dbReference type="EMBL" id="AOW04570.1"/>
    </source>
</evidence>
<dbReference type="Proteomes" id="UP000182444">
    <property type="component" value="Chromosome 1D"/>
</dbReference>
<name>A0A1D8NG42_YARLL</name>
<reference evidence="1 2" key="1">
    <citation type="journal article" date="2016" name="PLoS ONE">
        <title>Sequence Assembly of Yarrowia lipolytica Strain W29/CLIB89 Shows Transposable Element Diversity.</title>
        <authorList>
            <person name="Magnan C."/>
            <person name="Yu J."/>
            <person name="Chang I."/>
            <person name="Jahn E."/>
            <person name="Kanomata Y."/>
            <person name="Wu J."/>
            <person name="Zeller M."/>
            <person name="Oakes M."/>
            <person name="Baldi P."/>
            <person name="Sandmeyer S."/>
        </authorList>
    </citation>
    <scope>NUCLEOTIDE SEQUENCE [LARGE SCALE GENOMIC DNA]</scope>
    <source>
        <strain evidence="2">CLIB89(W29)</strain>
    </source>
</reference>
<dbReference type="GeneID" id="94583456"/>
<protein>
    <submittedName>
        <fullName evidence="1">Uncharacterized protein</fullName>
    </submittedName>
</protein>
<dbReference type="EMBL" id="CP017556">
    <property type="protein sequence ID" value="AOW04570.1"/>
    <property type="molecule type" value="Genomic_DNA"/>
</dbReference>
<evidence type="ECO:0000313" key="2">
    <source>
        <dbReference type="Proteomes" id="UP000182444"/>
    </source>
</evidence>
<dbReference type="RefSeq" id="XP_068138946.1">
    <property type="nucleotide sequence ID" value="XM_068282845.1"/>
</dbReference>